<name>K6X916_9ALTE</name>
<gene>
    <name evidence="1" type="ORF">GARC_0147</name>
</gene>
<sequence>MKYLVFMFLFVGCVNSSAHHHYITLEDANFALVTDRYFSRELDFDSLPNEQVIYLTYWGARPTAELKYGEQRLSIFYQGKETEKIYLELNNKTKSITFNIQGKPAQYDAVYAQEHRGKVTAEIPEVYELTNIVLAVADKFHQTNYGSPVEGDYYRAMIKWFAPFKDHALFNALKNVDYYSLVENGPAYVFVNDEIVGSDIYNGFRAKDALADNITLLENFAKTSGFRTFYQQQTPYYLGLTKQFQVDTQPKNIWKWLESQFPARYQSYKVFFSPLGSGRHSARMYKNNNFKESVMFISGPNRYENEADSASIRAIKLSRTFFTEIDHAYVNPVSDNYIDDINLALSDLSSWYKGGSYNKPYSTFNEYMTWSVFLLYAMETYSDEEYLIIKSQLENFMENKRGFFKFEAFNKEFTRLYKKRSRGQTVVDLYEPIIRWIKNN</sequence>
<dbReference type="AlphaFoldDB" id="K6X916"/>
<evidence type="ECO:0000313" key="2">
    <source>
        <dbReference type="Proteomes" id="UP000006327"/>
    </source>
</evidence>
<organism evidence="1 2">
    <name type="scientific">Paraglaciecola arctica BSs20135</name>
    <dbReference type="NCBI Taxonomy" id="493475"/>
    <lineage>
        <taxon>Bacteria</taxon>
        <taxon>Pseudomonadati</taxon>
        <taxon>Pseudomonadota</taxon>
        <taxon>Gammaproteobacteria</taxon>
        <taxon>Alteromonadales</taxon>
        <taxon>Alteromonadaceae</taxon>
        <taxon>Paraglaciecola</taxon>
    </lineage>
</organism>
<keyword evidence="2" id="KW-1185">Reference proteome</keyword>
<proteinExistence type="predicted"/>
<protein>
    <recommendedName>
        <fullName evidence="3">DUF4932 domain-containing protein</fullName>
    </recommendedName>
</protein>
<comment type="caution">
    <text evidence="1">The sequence shown here is derived from an EMBL/GenBank/DDBJ whole genome shotgun (WGS) entry which is preliminary data.</text>
</comment>
<dbReference type="Proteomes" id="UP000006327">
    <property type="component" value="Unassembled WGS sequence"/>
</dbReference>
<dbReference type="EMBL" id="BAEO01000003">
    <property type="protein sequence ID" value="GAC17129.1"/>
    <property type="molecule type" value="Genomic_DNA"/>
</dbReference>
<evidence type="ECO:0000313" key="1">
    <source>
        <dbReference type="EMBL" id="GAC17129.1"/>
    </source>
</evidence>
<reference evidence="1 2" key="1">
    <citation type="journal article" date="2017" name="Antonie Van Leeuwenhoek">
        <title>Rhizobium rhizosphaerae sp. nov., a novel species isolated from rice rhizosphere.</title>
        <authorList>
            <person name="Zhao J.J."/>
            <person name="Zhang J."/>
            <person name="Zhang R.J."/>
            <person name="Zhang C.W."/>
            <person name="Yin H.Q."/>
            <person name="Zhang X.X."/>
        </authorList>
    </citation>
    <scope>NUCLEOTIDE SEQUENCE [LARGE SCALE GENOMIC DNA]</scope>
    <source>
        <strain evidence="1 2">BSs20135</strain>
    </source>
</reference>
<evidence type="ECO:0008006" key="3">
    <source>
        <dbReference type="Google" id="ProtNLM"/>
    </source>
</evidence>
<accession>K6X916</accession>
<dbReference type="eggNOG" id="ENOG502ZC5W">
    <property type="taxonomic scope" value="Bacteria"/>
</dbReference>
<dbReference type="RefSeq" id="WP_007615641.1">
    <property type="nucleotide sequence ID" value="NZ_BAEO01000003.1"/>
</dbReference>